<evidence type="ECO:0000313" key="1">
    <source>
        <dbReference type="EMBL" id="QGQ25737.1"/>
    </source>
</evidence>
<dbReference type="KEGG" id="gim:F1728_25035"/>
<name>A0A6I6AH60_9PLAN</name>
<dbReference type="RefSeq" id="WP_155366333.1">
    <property type="nucleotide sequence ID" value="NZ_CP043930.1"/>
</dbReference>
<gene>
    <name evidence="1" type="ORF">F1728_25035</name>
</gene>
<reference evidence="1 2" key="1">
    <citation type="submission" date="2019-09" db="EMBL/GenBank/DDBJ databases">
        <title>Gimesia benthica sp. nov., a novel bacterium isolated from deep-sea water of the Northwest Indian Ocean.</title>
        <authorList>
            <person name="Dai X."/>
        </authorList>
    </citation>
    <scope>NUCLEOTIDE SEQUENCE [LARGE SCALE GENOMIC DNA]</scope>
    <source>
        <strain evidence="1 2">E7</strain>
    </source>
</reference>
<dbReference type="EMBL" id="CP043930">
    <property type="protein sequence ID" value="QGQ25737.1"/>
    <property type="molecule type" value="Genomic_DNA"/>
</dbReference>
<proteinExistence type="predicted"/>
<protein>
    <submittedName>
        <fullName evidence="1">Uncharacterized protein</fullName>
    </submittedName>
</protein>
<organism evidence="1 2">
    <name type="scientific">Gimesia benthica</name>
    <dbReference type="NCBI Taxonomy" id="2608982"/>
    <lineage>
        <taxon>Bacteria</taxon>
        <taxon>Pseudomonadati</taxon>
        <taxon>Planctomycetota</taxon>
        <taxon>Planctomycetia</taxon>
        <taxon>Planctomycetales</taxon>
        <taxon>Planctomycetaceae</taxon>
        <taxon>Gimesia</taxon>
    </lineage>
</organism>
<evidence type="ECO:0000313" key="2">
    <source>
        <dbReference type="Proteomes" id="UP000427281"/>
    </source>
</evidence>
<sequence length="81" mass="8888">MKHGALSENEVLTLVREPVVAFTIVVHALTNQKNKQAWIAADGKARGSLTDNALLDSSGSCLKLVEWSFDNHKEAIMPNEK</sequence>
<accession>A0A6I6AH60</accession>
<dbReference type="Proteomes" id="UP000427281">
    <property type="component" value="Chromosome"/>
</dbReference>
<keyword evidence="2" id="KW-1185">Reference proteome</keyword>
<dbReference type="AlphaFoldDB" id="A0A6I6AH60"/>